<comment type="caution">
    <text evidence="9">The sequence shown here is derived from an EMBL/GenBank/DDBJ whole genome shotgun (WGS) entry which is preliminary data.</text>
</comment>
<dbReference type="Gene3D" id="6.10.110.10">
    <property type="match status" value="1"/>
</dbReference>
<feature type="transmembrane region" description="Helical" evidence="7">
    <location>
        <begin position="7"/>
        <end position="34"/>
    </location>
</feature>
<dbReference type="PANTHER" id="PTHR11134">
    <property type="entry name" value="ADAPTOR COMPLEX SUBUNIT BETA FAMILY MEMBER"/>
    <property type="match status" value="1"/>
</dbReference>
<comment type="subcellular location">
    <subcellularLocation>
        <location evidence="1">Endomembrane system</location>
    </subcellularLocation>
</comment>
<dbReference type="InterPro" id="IPR026739">
    <property type="entry name" value="AP_beta"/>
</dbReference>
<keyword evidence="7" id="KW-1133">Transmembrane helix</keyword>
<keyword evidence="7" id="KW-0812">Transmembrane</keyword>
<dbReference type="Gene3D" id="1.25.10.10">
    <property type="entry name" value="Leucine-rich Repeat Variant"/>
    <property type="match status" value="1"/>
</dbReference>
<keyword evidence="4" id="KW-0653">Protein transport</keyword>
<feature type="transmembrane region" description="Helical" evidence="7">
    <location>
        <begin position="75"/>
        <end position="95"/>
    </location>
</feature>
<sequence length="222" mass="23151">MQRPPNWVIGASATAAGVILTPIIASAALGIVGFGAAGPVAGTLAPVIQSGIGNVAAGSAFAVAQSMGMGGAIPAGVYAVSGAIAGVTGLAAGWFGDKKLIRKLDSGSDEQKLGAMRTLMARMDKGRDVSKYFAQVVKNVTSQIFEIRMLVYTYLLRYAGQEPELLLPFIDKFRRDLNDNDPLIQAMASHVLRVISRRRGGDEKGESEDGYSSDGSSKEGSA</sequence>
<keyword evidence="3" id="KW-0813">Transport</keyword>
<dbReference type="AlphaFoldDB" id="A0AA39PAU5"/>
<name>A0AA39PAU5_9AGAR</name>
<protein>
    <submittedName>
        <fullName evidence="9">Adaptin N terminal region-domain-containing protein</fullName>
    </submittedName>
</protein>
<dbReference type="Pfam" id="PF01602">
    <property type="entry name" value="Adaptin_N"/>
    <property type="match status" value="1"/>
</dbReference>
<proteinExistence type="inferred from homology"/>
<dbReference type="InterPro" id="IPR016024">
    <property type="entry name" value="ARM-type_fold"/>
</dbReference>
<gene>
    <name evidence="9" type="ORF">IW261DRAFT_1476846</name>
</gene>
<evidence type="ECO:0000256" key="2">
    <source>
        <dbReference type="ARBA" id="ARBA00006613"/>
    </source>
</evidence>
<feature type="compositionally biased region" description="Low complexity" evidence="6">
    <location>
        <begin position="212"/>
        <end position="222"/>
    </location>
</feature>
<dbReference type="GO" id="GO:0030117">
    <property type="term" value="C:membrane coat"/>
    <property type="evidence" value="ECO:0007669"/>
    <property type="project" value="InterPro"/>
</dbReference>
<dbReference type="GO" id="GO:0006886">
    <property type="term" value="P:intracellular protein transport"/>
    <property type="evidence" value="ECO:0007669"/>
    <property type="project" value="InterPro"/>
</dbReference>
<accession>A0AA39PAU5</accession>
<comment type="similarity">
    <text evidence="2">Belongs to the adaptor complexes large subunit family.</text>
</comment>
<dbReference type="GO" id="GO:0016192">
    <property type="term" value="P:vesicle-mediated transport"/>
    <property type="evidence" value="ECO:0007669"/>
    <property type="project" value="InterPro"/>
</dbReference>
<evidence type="ECO:0000256" key="1">
    <source>
        <dbReference type="ARBA" id="ARBA00004308"/>
    </source>
</evidence>
<evidence type="ECO:0000256" key="4">
    <source>
        <dbReference type="ARBA" id="ARBA00022927"/>
    </source>
</evidence>
<reference evidence="9" key="1">
    <citation type="submission" date="2023-06" db="EMBL/GenBank/DDBJ databases">
        <authorList>
            <consortium name="Lawrence Berkeley National Laboratory"/>
            <person name="Ahrendt S."/>
            <person name="Sahu N."/>
            <person name="Indic B."/>
            <person name="Wong-Bajracharya J."/>
            <person name="Merenyi Z."/>
            <person name="Ke H.-M."/>
            <person name="Monk M."/>
            <person name="Kocsube S."/>
            <person name="Drula E."/>
            <person name="Lipzen A."/>
            <person name="Balint B."/>
            <person name="Henrissat B."/>
            <person name="Andreopoulos B."/>
            <person name="Martin F.M."/>
            <person name="Harder C.B."/>
            <person name="Rigling D."/>
            <person name="Ford K.L."/>
            <person name="Foster G.D."/>
            <person name="Pangilinan J."/>
            <person name="Papanicolaou A."/>
            <person name="Barry K."/>
            <person name="LaButti K."/>
            <person name="Viragh M."/>
            <person name="Koriabine M."/>
            <person name="Yan M."/>
            <person name="Riley R."/>
            <person name="Champramary S."/>
            <person name="Plett K.L."/>
            <person name="Tsai I.J."/>
            <person name="Slot J."/>
            <person name="Sipos G."/>
            <person name="Plett J."/>
            <person name="Nagy L.G."/>
            <person name="Grigoriev I.V."/>
        </authorList>
    </citation>
    <scope>NUCLEOTIDE SEQUENCE</scope>
    <source>
        <strain evidence="9">ICMP 16352</strain>
    </source>
</reference>
<evidence type="ECO:0000256" key="7">
    <source>
        <dbReference type="SAM" id="Phobius"/>
    </source>
</evidence>
<dbReference type="SUPFAM" id="SSF48371">
    <property type="entry name" value="ARM repeat"/>
    <property type="match status" value="1"/>
</dbReference>
<dbReference type="InterPro" id="IPR002553">
    <property type="entry name" value="Clathrin/coatomer_adapt-like_N"/>
</dbReference>
<dbReference type="Proteomes" id="UP001175227">
    <property type="component" value="Unassembled WGS sequence"/>
</dbReference>
<evidence type="ECO:0000256" key="5">
    <source>
        <dbReference type="ARBA" id="ARBA00023136"/>
    </source>
</evidence>
<keyword evidence="10" id="KW-1185">Reference proteome</keyword>
<feature type="domain" description="Clathrin/coatomer adaptor adaptin-like N-terminal" evidence="8">
    <location>
        <begin position="102"/>
        <end position="195"/>
    </location>
</feature>
<dbReference type="GO" id="GO:0012505">
    <property type="term" value="C:endomembrane system"/>
    <property type="evidence" value="ECO:0007669"/>
    <property type="project" value="UniProtKB-SubCell"/>
</dbReference>
<evidence type="ECO:0000313" key="9">
    <source>
        <dbReference type="EMBL" id="KAK0480229.1"/>
    </source>
</evidence>
<evidence type="ECO:0000256" key="3">
    <source>
        <dbReference type="ARBA" id="ARBA00022448"/>
    </source>
</evidence>
<keyword evidence="5 7" id="KW-0472">Membrane</keyword>
<feature type="region of interest" description="Disordered" evidence="6">
    <location>
        <begin position="198"/>
        <end position="222"/>
    </location>
</feature>
<evidence type="ECO:0000259" key="8">
    <source>
        <dbReference type="Pfam" id="PF01602"/>
    </source>
</evidence>
<evidence type="ECO:0000313" key="10">
    <source>
        <dbReference type="Proteomes" id="UP001175227"/>
    </source>
</evidence>
<organism evidence="9 10">
    <name type="scientific">Armillaria novae-zelandiae</name>
    <dbReference type="NCBI Taxonomy" id="153914"/>
    <lineage>
        <taxon>Eukaryota</taxon>
        <taxon>Fungi</taxon>
        <taxon>Dikarya</taxon>
        <taxon>Basidiomycota</taxon>
        <taxon>Agaricomycotina</taxon>
        <taxon>Agaricomycetes</taxon>
        <taxon>Agaricomycetidae</taxon>
        <taxon>Agaricales</taxon>
        <taxon>Marasmiineae</taxon>
        <taxon>Physalacriaceae</taxon>
        <taxon>Armillaria</taxon>
    </lineage>
</organism>
<dbReference type="InterPro" id="IPR038213">
    <property type="entry name" value="IFI6/IFI27-like_sf"/>
</dbReference>
<dbReference type="InterPro" id="IPR011989">
    <property type="entry name" value="ARM-like"/>
</dbReference>
<evidence type="ECO:0000256" key="6">
    <source>
        <dbReference type="SAM" id="MobiDB-lite"/>
    </source>
</evidence>
<dbReference type="EMBL" id="JAUEPR010000010">
    <property type="protein sequence ID" value="KAK0480229.1"/>
    <property type="molecule type" value="Genomic_DNA"/>
</dbReference>